<evidence type="ECO:0000313" key="17">
    <source>
        <dbReference type="EMBL" id="OMO96506.1"/>
    </source>
</evidence>
<comment type="similarity">
    <text evidence="10">Belongs to the EXORDIUM family.</text>
</comment>
<dbReference type="InterPro" id="IPR016181">
    <property type="entry name" value="Acyl_CoA_acyltransferase"/>
</dbReference>
<organism evidence="17 18">
    <name type="scientific">Corchorus olitorius</name>
    <dbReference type="NCBI Taxonomy" id="93759"/>
    <lineage>
        <taxon>Eukaryota</taxon>
        <taxon>Viridiplantae</taxon>
        <taxon>Streptophyta</taxon>
        <taxon>Embryophyta</taxon>
        <taxon>Tracheophyta</taxon>
        <taxon>Spermatophyta</taxon>
        <taxon>Magnoliopsida</taxon>
        <taxon>eudicotyledons</taxon>
        <taxon>Gunneridae</taxon>
        <taxon>Pentapetalae</taxon>
        <taxon>rosids</taxon>
        <taxon>malvids</taxon>
        <taxon>Malvales</taxon>
        <taxon>Malvaceae</taxon>
        <taxon>Grewioideae</taxon>
        <taxon>Apeibeae</taxon>
        <taxon>Corchorus</taxon>
    </lineage>
</organism>
<comment type="catalytic activity">
    <reaction evidence="14">
        <text>L-lysyl-[protein] + acetyl-CoA = N(6)-acetyl-L-lysyl-[protein] + CoA + H(+)</text>
        <dbReference type="Rhea" id="RHEA:45948"/>
        <dbReference type="Rhea" id="RHEA-COMP:9752"/>
        <dbReference type="Rhea" id="RHEA-COMP:10731"/>
        <dbReference type="ChEBI" id="CHEBI:15378"/>
        <dbReference type="ChEBI" id="CHEBI:29969"/>
        <dbReference type="ChEBI" id="CHEBI:57287"/>
        <dbReference type="ChEBI" id="CHEBI:57288"/>
        <dbReference type="ChEBI" id="CHEBI:61930"/>
        <dbReference type="EC" id="2.3.1.48"/>
    </reaction>
</comment>
<evidence type="ECO:0000256" key="10">
    <source>
        <dbReference type="ARBA" id="ARBA00023591"/>
    </source>
</evidence>
<dbReference type="AlphaFoldDB" id="A0A1R3JNP6"/>
<evidence type="ECO:0000313" key="18">
    <source>
        <dbReference type="Proteomes" id="UP000187203"/>
    </source>
</evidence>
<dbReference type="GO" id="GO:0120518">
    <property type="term" value="F:protein N-terminal-methionine acetyltransferase activity"/>
    <property type="evidence" value="ECO:0007669"/>
    <property type="project" value="UniProtKB-EC"/>
</dbReference>
<gene>
    <name evidence="17" type="ORF">COLO4_15238</name>
</gene>
<keyword evidence="6" id="KW-0732">Signal</keyword>
<dbReference type="InterPro" id="IPR000182">
    <property type="entry name" value="GNAT_dom"/>
</dbReference>
<reference evidence="18" key="1">
    <citation type="submission" date="2013-09" db="EMBL/GenBank/DDBJ databases">
        <title>Corchorus olitorius genome sequencing.</title>
        <authorList>
            <person name="Alam M."/>
            <person name="Haque M.S."/>
            <person name="Islam M.S."/>
            <person name="Emdad E.M."/>
            <person name="Islam M.M."/>
            <person name="Ahmed B."/>
            <person name="Halim A."/>
            <person name="Hossen Q.M.M."/>
            <person name="Hossain M.Z."/>
            <person name="Ahmed R."/>
            <person name="Khan M.M."/>
            <person name="Islam R."/>
            <person name="Rashid M.M."/>
            <person name="Khan S.A."/>
            <person name="Rahman M.S."/>
            <person name="Alam M."/>
            <person name="Yahiya A.S."/>
            <person name="Khan M.S."/>
            <person name="Azam M.S."/>
            <person name="Haque T."/>
            <person name="Lashkar M.Z.H."/>
            <person name="Akhand A.I."/>
            <person name="Morshed G."/>
            <person name="Roy S."/>
            <person name="Uddin K.S."/>
            <person name="Rabeya T."/>
            <person name="Hossain A.S."/>
            <person name="Chowdhury A."/>
            <person name="Snigdha A.R."/>
            <person name="Mortoza M.S."/>
            <person name="Matin S.A."/>
            <person name="Hoque S.M.E."/>
            <person name="Islam M.K."/>
            <person name="Roy D.K."/>
            <person name="Haider R."/>
            <person name="Moosa M.M."/>
            <person name="Elias S.M."/>
            <person name="Hasan A.M."/>
            <person name="Jahan S."/>
            <person name="Shafiuddin M."/>
            <person name="Mahmood N."/>
            <person name="Shommy N.S."/>
        </authorList>
    </citation>
    <scope>NUCLEOTIDE SEQUENCE [LARGE SCALE GENOMIC DNA]</scope>
    <source>
        <strain evidence="18">cv. O-4</strain>
    </source>
</reference>
<dbReference type="InterPro" id="IPR006766">
    <property type="entry name" value="EXORDIUM-like"/>
</dbReference>
<dbReference type="EMBL" id="AWUE01015636">
    <property type="protein sequence ID" value="OMO96506.1"/>
    <property type="molecule type" value="Genomic_DNA"/>
</dbReference>
<evidence type="ECO:0000259" key="16">
    <source>
        <dbReference type="PROSITE" id="PS51186"/>
    </source>
</evidence>
<accession>A0A1R3JNP6</accession>
<evidence type="ECO:0000256" key="9">
    <source>
        <dbReference type="ARBA" id="ARBA00023315"/>
    </source>
</evidence>
<dbReference type="PROSITE" id="PS51186">
    <property type="entry name" value="GNAT"/>
    <property type="match status" value="1"/>
</dbReference>
<dbReference type="InterPro" id="IPR045141">
    <property type="entry name" value="NAA60-like"/>
</dbReference>
<dbReference type="STRING" id="93759.A0A1R3JNP6"/>
<dbReference type="GO" id="GO:0004402">
    <property type="term" value="F:histone acetyltransferase activity"/>
    <property type="evidence" value="ECO:0007669"/>
    <property type="project" value="TreeGrafter"/>
</dbReference>
<dbReference type="CDD" id="cd04301">
    <property type="entry name" value="NAT_SF"/>
    <property type="match status" value="1"/>
</dbReference>
<dbReference type="Gene3D" id="3.40.630.30">
    <property type="match status" value="1"/>
</dbReference>
<evidence type="ECO:0000256" key="15">
    <source>
        <dbReference type="ARBA" id="ARBA00048848"/>
    </source>
</evidence>
<evidence type="ECO:0000256" key="4">
    <source>
        <dbReference type="ARBA" id="ARBA00022525"/>
    </source>
</evidence>
<dbReference type="SUPFAM" id="SSF55729">
    <property type="entry name" value="Acyl-CoA N-acyltransferases (Nat)"/>
    <property type="match status" value="1"/>
</dbReference>
<comment type="similarity">
    <text evidence="11">Belongs to the acetyltransferase family. NAA60 subfamily.</text>
</comment>
<evidence type="ECO:0000256" key="11">
    <source>
        <dbReference type="ARBA" id="ARBA00025774"/>
    </source>
</evidence>
<keyword evidence="7" id="KW-0159">Chromosome partition</keyword>
<dbReference type="GO" id="GO:0048046">
    <property type="term" value="C:apoplast"/>
    <property type="evidence" value="ECO:0007669"/>
    <property type="project" value="UniProtKB-SubCell"/>
</dbReference>
<dbReference type="OrthoDB" id="47374at2759"/>
<evidence type="ECO:0000256" key="14">
    <source>
        <dbReference type="ARBA" id="ARBA00048017"/>
    </source>
</evidence>
<evidence type="ECO:0000256" key="6">
    <source>
        <dbReference type="ARBA" id="ARBA00022729"/>
    </source>
</evidence>
<dbReference type="GO" id="GO:0007059">
    <property type="term" value="P:chromosome segregation"/>
    <property type="evidence" value="ECO:0007669"/>
    <property type="project" value="UniProtKB-KW"/>
</dbReference>
<evidence type="ECO:0000256" key="7">
    <source>
        <dbReference type="ARBA" id="ARBA00022829"/>
    </source>
</evidence>
<evidence type="ECO:0000256" key="5">
    <source>
        <dbReference type="ARBA" id="ARBA00022679"/>
    </source>
</evidence>
<evidence type="ECO:0000256" key="13">
    <source>
        <dbReference type="ARBA" id="ARBA00026144"/>
    </source>
</evidence>
<dbReference type="Pfam" id="PF00583">
    <property type="entry name" value="Acetyltransf_1"/>
    <property type="match status" value="1"/>
</dbReference>
<feature type="domain" description="N-acetyltransferase" evidence="16">
    <location>
        <begin position="12"/>
        <end position="185"/>
    </location>
</feature>
<evidence type="ECO:0000256" key="3">
    <source>
        <dbReference type="ARBA" id="ARBA00022523"/>
    </source>
</evidence>
<dbReference type="Proteomes" id="UP000187203">
    <property type="component" value="Unassembled WGS sequence"/>
</dbReference>
<dbReference type="PANTHER" id="PTHR14744:SF15">
    <property type="entry name" value="N-ALPHA-ACETYLTRANSFERASE 60"/>
    <property type="match status" value="1"/>
</dbReference>
<name>A0A1R3JNP6_9ROSI</name>
<keyword evidence="18" id="KW-1185">Reference proteome</keyword>
<keyword evidence="9" id="KW-0012">Acyltransferase</keyword>
<protein>
    <recommendedName>
        <fullName evidence="13">N-alpha-acetyltransferase 60</fullName>
        <ecNumber evidence="12">2.3.1.259</ecNumber>
        <ecNumber evidence="2">2.3.1.48</ecNumber>
    </recommendedName>
</protein>
<dbReference type="FunFam" id="3.40.630.30:FF:000041">
    <property type="entry name" value="Histone acetyltransferase MCC1 isoform A"/>
    <property type="match status" value="1"/>
</dbReference>
<keyword evidence="4" id="KW-0964">Secreted</keyword>
<proteinExistence type="inferred from homology"/>
<comment type="subcellular location">
    <subcellularLocation>
        <location evidence="1">Secreted</location>
        <location evidence="1">Extracellular space</location>
        <location evidence="1">Apoplast</location>
    </subcellularLocation>
</comment>
<evidence type="ECO:0000256" key="2">
    <source>
        <dbReference type="ARBA" id="ARBA00013184"/>
    </source>
</evidence>
<sequence length="579" mass="63556">MVNPKISHRPTICYRPIQPSDLEILEQLHSDVFPIRYESEFFQNVVNGRDIVSWAAVDRSRPNGQSDELIGFVTARIVLAKDSEIADLLRYDSSKVDQTLVYILTLGVVDAYRNLGIATALIREVIKYASSIPACRAVYLHVISYNNPAIHLYKKMSFNCVRRLHGFYLINGQHYDSYLFVYYVNGGRSPCSPLELVTVIISCMKSGLKSVVAKLSKNEEKMVKWPKCKETRSLMSTQSKRIIKTECSGCDLLLTSNFNKSAWQQKQMKAMASSIQQVSFALFLLLLFTPSFTYGQIAPPPIMMAYHDGPVLNGNLNIVMVWYGRCGRILKNTMRNFVKSLNVGAGLEPSVSAWWHVVESYQNALPGANLAGLPAPPITVTVVKQITDTTYRYGKILTSVDVIPQMAHDATNGDPHLLPIIVTARDVTVQGLCIGKCADHGVFDLNKPYIIVGNPETECPGACGWPFHELDVGPKGVVLMPPNLNMAADAMVASLATALADTVASPQNSGFYEGNVVNPVGPGSVCRDHFGSGAFPGNPGKVLIDPASGGAFNAYGNKGRKFLLPAIWDPKSNACWTLM</sequence>
<dbReference type="PANTHER" id="PTHR14744">
    <property type="entry name" value="N-ALPHA-ACETYLTRANSFERASE 60"/>
    <property type="match status" value="1"/>
</dbReference>
<keyword evidence="3" id="KW-0052">Apoplast</keyword>
<evidence type="ECO:0000256" key="12">
    <source>
        <dbReference type="ARBA" id="ARBA00026111"/>
    </source>
</evidence>
<comment type="catalytic activity">
    <reaction evidence="15">
        <text>N-terminal L-methionyl-[transmembrane protein] + acetyl-CoA = N-terminal N(alpha)-acetyl-L-methionyl-[transmembrane protein] + CoA + H(+)</text>
        <dbReference type="Rhea" id="RHEA:50604"/>
        <dbReference type="Rhea" id="RHEA-COMP:12745"/>
        <dbReference type="Rhea" id="RHEA-COMP:12746"/>
        <dbReference type="ChEBI" id="CHEBI:15378"/>
        <dbReference type="ChEBI" id="CHEBI:57287"/>
        <dbReference type="ChEBI" id="CHEBI:57288"/>
        <dbReference type="ChEBI" id="CHEBI:64731"/>
        <dbReference type="ChEBI" id="CHEBI:133414"/>
        <dbReference type="EC" id="2.3.1.259"/>
    </reaction>
</comment>
<evidence type="ECO:0000256" key="1">
    <source>
        <dbReference type="ARBA" id="ARBA00004271"/>
    </source>
</evidence>
<keyword evidence="8" id="KW-0156">Chromatin regulator</keyword>
<dbReference type="EC" id="2.3.1.259" evidence="12"/>
<dbReference type="EC" id="2.3.1.48" evidence="2"/>
<evidence type="ECO:0000256" key="8">
    <source>
        <dbReference type="ARBA" id="ARBA00022853"/>
    </source>
</evidence>
<keyword evidence="5" id="KW-0808">Transferase</keyword>
<dbReference type="Pfam" id="PF04674">
    <property type="entry name" value="Phi_1"/>
    <property type="match status" value="1"/>
</dbReference>
<comment type="caution">
    <text evidence="17">The sequence shown here is derived from an EMBL/GenBank/DDBJ whole genome shotgun (WGS) entry which is preliminary data.</text>
</comment>
<dbReference type="GO" id="GO:0000139">
    <property type="term" value="C:Golgi membrane"/>
    <property type="evidence" value="ECO:0007669"/>
    <property type="project" value="TreeGrafter"/>
</dbReference>